<proteinExistence type="predicted"/>
<feature type="compositionally biased region" description="Basic and acidic residues" evidence="1">
    <location>
        <begin position="26"/>
        <end position="40"/>
    </location>
</feature>
<dbReference type="AlphaFoldDB" id="A0A022PT64"/>
<evidence type="ECO:0000313" key="3">
    <source>
        <dbReference type="Proteomes" id="UP000030748"/>
    </source>
</evidence>
<accession>A0A022PT64</accession>
<feature type="compositionally biased region" description="Basic residues" evidence="1">
    <location>
        <begin position="177"/>
        <end position="189"/>
    </location>
</feature>
<feature type="region of interest" description="Disordered" evidence="1">
    <location>
        <begin position="112"/>
        <end position="142"/>
    </location>
</feature>
<evidence type="ECO:0000313" key="2">
    <source>
        <dbReference type="EMBL" id="EYU18003.1"/>
    </source>
</evidence>
<dbReference type="Proteomes" id="UP000030748">
    <property type="component" value="Unassembled WGS sequence"/>
</dbReference>
<feature type="compositionally biased region" description="Polar residues" evidence="1">
    <location>
        <begin position="228"/>
        <end position="242"/>
    </location>
</feature>
<keyword evidence="3" id="KW-1185">Reference proteome</keyword>
<reference evidence="2 3" key="1">
    <citation type="journal article" date="2013" name="Proc. Natl. Acad. Sci. U.S.A.">
        <title>Fine-scale variation in meiotic recombination in Mimulus inferred from population shotgun sequencing.</title>
        <authorList>
            <person name="Hellsten U."/>
            <person name="Wright K.M."/>
            <person name="Jenkins J."/>
            <person name="Shu S."/>
            <person name="Yuan Y."/>
            <person name="Wessler S.R."/>
            <person name="Schmutz J."/>
            <person name="Willis J.H."/>
            <person name="Rokhsar D.S."/>
        </authorList>
    </citation>
    <scope>NUCLEOTIDE SEQUENCE [LARGE SCALE GENOMIC DNA]</scope>
    <source>
        <strain evidence="3">cv. DUN x IM62</strain>
    </source>
</reference>
<feature type="region of interest" description="Disordered" evidence="1">
    <location>
        <begin position="177"/>
        <end position="242"/>
    </location>
</feature>
<dbReference type="EMBL" id="KI632344">
    <property type="protein sequence ID" value="EYU18003.1"/>
    <property type="molecule type" value="Genomic_DNA"/>
</dbReference>
<gene>
    <name evidence="2" type="ORF">MIMGU_mgv1a012707mg</name>
</gene>
<feature type="compositionally biased region" description="Low complexity" evidence="1">
    <location>
        <begin position="192"/>
        <end position="201"/>
    </location>
</feature>
<evidence type="ECO:0000256" key="1">
    <source>
        <dbReference type="SAM" id="MobiDB-lite"/>
    </source>
</evidence>
<evidence type="ECO:0008006" key="4">
    <source>
        <dbReference type="Google" id="ProtNLM"/>
    </source>
</evidence>
<sequence>MFFTGCMIEGAPIFYAYEANQFEERDLERERKKEKPGERKKEKKKIMSTGIQANLWLVYAVKRIGFDDWNAVAKQLDKTGIQHNYLLPPYSAAACKKKYFIIRKRFIDNRSPLTDDEEDDADRGKQKVNEEEDDVTEVLDKATEKPLLETMTKVYSQLRQAELRMLLNGDAEARLAKAKKARSKRNKKFAAKDSSNSLSNSGEPSEKPAEKISAAVEEKPVVRKIPDSSLTKTGLPTSKSDV</sequence>
<feature type="region of interest" description="Disordered" evidence="1">
    <location>
        <begin position="26"/>
        <end position="45"/>
    </location>
</feature>
<name>A0A022PT64_ERYGU</name>
<feature type="compositionally biased region" description="Basic and acidic residues" evidence="1">
    <location>
        <begin position="204"/>
        <end position="226"/>
    </location>
</feature>
<protein>
    <recommendedName>
        <fullName evidence="4">Myb-like domain-containing protein</fullName>
    </recommendedName>
</protein>
<organism evidence="2 3">
    <name type="scientific">Erythranthe guttata</name>
    <name type="common">Yellow monkey flower</name>
    <name type="synonym">Mimulus guttatus</name>
    <dbReference type="NCBI Taxonomy" id="4155"/>
    <lineage>
        <taxon>Eukaryota</taxon>
        <taxon>Viridiplantae</taxon>
        <taxon>Streptophyta</taxon>
        <taxon>Embryophyta</taxon>
        <taxon>Tracheophyta</taxon>
        <taxon>Spermatophyta</taxon>
        <taxon>Magnoliopsida</taxon>
        <taxon>eudicotyledons</taxon>
        <taxon>Gunneridae</taxon>
        <taxon>Pentapetalae</taxon>
        <taxon>asterids</taxon>
        <taxon>lamiids</taxon>
        <taxon>Lamiales</taxon>
        <taxon>Phrymaceae</taxon>
        <taxon>Erythranthe</taxon>
    </lineage>
</organism>